<feature type="region of interest" description="Disordered" evidence="6">
    <location>
        <begin position="187"/>
        <end position="254"/>
    </location>
</feature>
<evidence type="ECO:0000256" key="2">
    <source>
        <dbReference type="ARBA" id="ARBA00010077"/>
    </source>
</evidence>
<dbReference type="Proteomes" id="UP000054937">
    <property type="component" value="Unassembled WGS sequence"/>
</dbReference>
<gene>
    <name evidence="7" type="ORF">PPERSA_10229</name>
</gene>
<organism evidence="7 8">
    <name type="scientific">Pseudocohnilembus persalinus</name>
    <name type="common">Ciliate</name>
    <dbReference type="NCBI Taxonomy" id="266149"/>
    <lineage>
        <taxon>Eukaryota</taxon>
        <taxon>Sar</taxon>
        <taxon>Alveolata</taxon>
        <taxon>Ciliophora</taxon>
        <taxon>Intramacronucleata</taxon>
        <taxon>Oligohymenophorea</taxon>
        <taxon>Scuticociliatia</taxon>
        <taxon>Philasterida</taxon>
        <taxon>Pseudocohnilembidae</taxon>
        <taxon>Pseudocohnilembus</taxon>
    </lineage>
</organism>
<comment type="similarity">
    <text evidence="2 5">Belongs to the RRS1 family.</text>
</comment>
<keyword evidence="4 5" id="KW-0539">Nucleus</keyword>
<evidence type="ECO:0000256" key="5">
    <source>
        <dbReference type="RuleBase" id="RU364132"/>
    </source>
</evidence>
<proteinExistence type="inferred from homology"/>
<dbReference type="GO" id="GO:0005634">
    <property type="term" value="C:nucleus"/>
    <property type="evidence" value="ECO:0007669"/>
    <property type="project" value="UniProtKB-SubCell"/>
</dbReference>
<evidence type="ECO:0000256" key="1">
    <source>
        <dbReference type="ARBA" id="ARBA00004123"/>
    </source>
</evidence>
<dbReference type="InterPro" id="IPR007023">
    <property type="entry name" value="Ribosom_reg"/>
</dbReference>
<name>A0A0V0QLY8_PSEPJ</name>
<evidence type="ECO:0000256" key="4">
    <source>
        <dbReference type="ARBA" id="ARBA00023242"/>
    </source>
</evidence>
<evidence type="ECO:0000256" key="3">
    <source>
        <dbReference type="ARBA" id="ARBA00022517"/>
    </source>
</evidence>
<comment type="function">
    <text evidence="5">Involved in ribosomal large subunit assembly.</text>
</comment>
<dbReference type="Pfam" id="PF04939">
    <property type="entry name" value="RRS1"/>
    <property type="match status" value="1"/>
</dbReference>
<dbReference type="OMA" id="QIENITH"/>
<comment type="caution">
    <text evidence="7">The sequence shown here is derived from an EMBL/GenBank/DDBJ whole genome shotgun (WGS) entry which is preliminary data.</text>
</comment>
<evidence type="ECO:0000313" key="8">
    <source>
        <dbReference type="Proteomes" id="UP000054937"/>
    </source>
</evidence>
<reference evidence="7 8" key="1">
    <citation type="journal article" date="2015" name="Sci. Rep.">
        <title>Genome of the facultative scuticociliatosis pathogen Pseudocohnilembus persalinus provides insight into its virulence through horizontal gene transfer.</title>
        <authorList>
            <person name="Xiong J."/>
            <person name="Wang G."/>
            <person name="Cheng J."/>
            <person name="Tian M."/>
            <person name="Pan X."/>
            <person name="Warren A."/>
            <person name="Jiang C."/>
            <person name="Yuan D."/>
            <person name="Miao W."/>
        </authorList>
    </citation>
    <scope>NUCLEOTIDE SEQUENCE [LARGE SCALE GENOMIC DNA]</scope>
    <source>
        <strain evidence="7">36N120E</strain>
    </source>
</reference>
<comment type="subcellular location">
    <subcellularLocation>
        <location evidence="1 5">Nucleus</location>
    </subcellularLocation>
</comment>
<dbReference type="AlphaFoldDB" id="A0A0V0QLY8"/>
<keyword evidence="3 5" id="KW-0690">Ribosome biogenesis</keyword>
<feature type="compositionally biased region" description="Basic and acidic residues" evidence="6">
    <location>
        <begin position="224"/>
        <end position="235"/>
    </location>
</feature>
<feature type="compositionally biased region" description="Polar residues" evidence="6">
    <location>
        <begin position="210"/>
        <end position="221"/>
    </location>
</feature>
<dbReference type="InParanoid" id="A0A0V0QLY8"/>
<dbReference type="FunCoup" id="A0A0V0QLY8">
    <property type="interactions" value="262"/>
</dbReference>
<keyword evidence="8" id="KW-1185">Reference proteome</keyword>
<protein>
    <recommendedName>
        <fullName evidence="5">Ribosome biogenesis regulatory protein</fullName>
    </recommendedName>
</protein>
<sequence>MENKSFDLGILSVFDTNPIDKDNIKAQVEKNVIQLYHKLFEIKQRQTLENDLKKDELQEHDFEKSIYEINLPEMETVLPRQKTLPKQKELTRWEKFAKEKGIKKKKKSYLAYDEELGEYAPRWGPYSAKKQKEKLDIIREVKQGEDPYEDPWKKDKLKKNLLKEQQKLSEIKNRLNAKGYNGRQVLNSQSEAVGRRKQKTNEIKQKTKKSLSIAQQSTRSMGNFDKKAHQEEKQLKTKKRKVLPSFKNTAEEKSRDMDMLNFILNNKGNKKTQV</sequence>
<evidence type="ECO:0000313" key="7">
    <source>
        <dbReference type="EMBL" id="KRX03148.1"/>
    </source>
</evidence>
<dbReference type="OrthoDB" id="28455at2759"/>
<dbReference type="EMBL" id="LDAU01000144">
    <property type="protein sequence ID" value="KRX03148.1"/>
    <property type="molecule type" value="Genomic_DNA"/>
</dbReference>
<evidence type="ECO:0000256" key="6">
    <source>
        <dbReference type="SAM" id="MobiDB-lite"/>
    </source>
</evidence>
<dbReference type="GO" id="GO:0042254">
    <property type="term" value="P:ribosome biogenesis"/>
    <property type="evidence" value="ECO:0007669"/>
    <property type="project" value="UniProtKB-KW"/>
</dbReference>
<accession>A0A0V0QLY8</accession>